<sequence length="99" mass="11064">LLNDCSSRLKLAHPARALYTPSGEPMHSWDDIERDMVICVSTGRSFRTQEELKQLVEIRANYARICRQQGPQATDIVLSPSAKLRSLGPSLTEFPAEPP</sequence>
<protein>
    <submittedName>
        <fullName evidence="1">Uncharacterized protein</fullName>
    </submittedName>
</protein>
<evidence type="ECO:0000313" key="1">
    <source>
        <dbReference type="EMBL" id="OWK18059.1"/>
    </source>
</evidence>
<accession>A0A212DIK9</accession>
<gene>
    <name evidence="1" type="ORF">Celaphus_00009278</name>
</gene>
<dbReference type="SUPFAM" id="SSF89837">
    <property type="entry name" value="Doublecortin (DC)"/>
    <property type="match status" value="1"/>
</dbReference>
<dbReference type="GO" id="GO:0030496">
    <property type="term" value="C:midbody"/>
    <property type="evidence" value="ECO:0007669"/>
    <property type="project" value="TreeGrafter"/>
</dbReference>
<dbReference type="PANTHER" id="PTHR46302:SF3">
    <property type="entry name" value="DOUBLECORTIN DOMAIN-CONTAINING PROTEIN 1"/>
    <property type="match status" value="1"/>
</dbReference>
<dbReference type="Gene3D" id="3.10.20.230">
    <property type="entry name" value="Doublecortin domain"/>
    <property type="match status" value="1"/>
</dbReference>
<dbReference type="AlphaFoldDB" id="A0A212DIK9"/>
<feature type="non-terminal residue" evidence="1">
    <location>
        <position position="1"/>
    </location>
</feature>
<dbReference type="GO" id="GO:0035556">
    <property type="term" value="P:intracellular signal transduction"/>
    <property type="evidence" value="ECO:0007669"/>
    <property type="project" value="InterPro"/>
</dbReference>
<name>A0A212DIK9_CEREH</name>
<dbReference type="OrthoDB" id="9999986at2759"/>
<dbReference type="InterPro" id="IPR036572">
    <property type="entry name" value="Doublecortin_dom_sf"/>
</dbReference>
<dbReference type="PANTHER" id="PTHR46302">
    <property type="entry name" value="DOUBLECORTIN DOMAIN-CONTAINING PROTEIN 1"/>
    <property type="match status" value="1"/>
</dbReference>
<proteinExistence type="predicted"/>
<dbReference type="Proteomes" id="UP000242450">
    <property type="component" value="Chromosome 1"/>
</dbReference>
<comment type="caution">
    <text evidence="1">The sequence shown here is derived from an EMBL/GenBank/DDBJ whole genome shotgun (WGS) entry which is preliminary data.</text>
</comment>
<evidence type="ECO:0000313" key="2">
    <source>
        <dbReference type="Proteomes" id="UP000242450"/>
    </source>
</evidence>
<reference evidence="1 2" key="1">
    <citation type="journal article" date="2018" name="Mol. Genet. Genomics">
        <title>The red deer Cervus elaphus genome CerEla1.0: sequencing, annotating, genes, and chromosomes.</title>
        <authorList>
            <person name="Bana N.A."/>
            <person name="Nyiri A."/>
            <person name="Nagy J."/>
            <person name="Frank K."/>
            <person name="Nagy T."/>
            <person name="Steger V."/>
            <person name="Schiller M."/>
            <person name="Lakatos P."/>
            <person name="Sugar L."/>
            <person name="Horn P."/>
            <person name="Barta E."/>
            <person name="Orosz L."/>
        </authorList>
    </citation>
    <scope>NUCLEOTIDE SEQUENCE [LARGE SCALE GENOMIC DNA]</scope>
    <source>
        <strain evidence="1">Hungarian</strain>
    </source>
</reference>
<dbReference type="EMBL" id="MKHE01000001">
    <property type="protein sequence ID" value="OWK18059.1"/>
    <property type="molecule type" value="Genomic_DNA"/>
</dbReference>
<keyword evidence="2" id="KW-1185">Reference proteome</keyword>
<dbReference type="GO" id="GO:0008017">
    <property type="term" value="F:microtubule binding"/>
    <property type="evidence" value="ECO:0007669"/>
    <property type="project" value="InterPro"/>
</dbReference>
<organism evidence="1 2">
    <name type="scientific">Cervus elaphus hippelaphus</name>
    <name type="common">European red deer</name>
    <dbReference type="NCBI Taxonomy" id="46360"/>
    <lineage>
        <taxon>Eukaryota</taxon>
        <taxon>Metazoa</taxon>
        <taxon>Chordata</taxon>
        <taxon>Craniata</taxon>
        <taxon>Vertebrata</taxon>
        <taxon>Euteleostomi</taxon>
        <taxon>Mammalia</taxon>
        <taxon>Eutheria</taxon>
        <taxon>Laurasiatheria</taxon>
        <taxon>Artiodactyla</taxon>
        <taxon>Ruminantia</taxon>
        <taxon>Pecora</taxon>
        <taxon>Cervidae</taxon>
        <taxon>Cervinae</taxon>
        <taxon>Cervus</taxon>
    </lineage>
</organism>
<dbReference type="GO" id="GO:1902412">
    <property type="term" value="P:regulation of mitotic cytokinesis"/>
    <property type="evidence" value="ECO:0007669"/>
    <property type="project" value="InterPro"/>
</dbReference>
<dbReference type="InterPro" id="IPR043188">
    <property type="entry name" value="DCDC1"/>
</dbReference>